<dbReference type="EMBL" id="WNDP01000176">
    <property type="protein sequence ID" value="KAF1018422.1"/>
    <property type="molecule type" value="Genomic_DNA"/>
</dbReference>
<dbReference type="GO" id="GO:0006355">
    <property type="term" value="P:regulation of DNA-templated transcription"/>
    <property type="evidence" value="ECO:0007669"/>
    <property type="project" value="InterPro"/>
</dbReference>
<evidence type="ECO:0000313" key="1">
    <source>
        <dbReference type="EMBL" id="KAF1018422.1"/>
    </source>
</evidence>
<dbReference type="AlphaFoldDB" id="A0A833UNA4"/>
<evidence type="ECO:0008006" key="3">
    <source>
        <dbReference type="Google" id="ProtNLM"/>
    </source>
</evidence>
<gene>
    <name evidence="1" type="ORF">GAK29_04250</name>
</gene>
<sequence>MSKQISPFATRPRSKKINGGRVRCVVYLPKEEVDELDAIVEKTDMSRSSLIAQTYFVGKQAVTN</sequence>
<protein>
    <recommendedName>
        <fullName evidence="3">Ribbon-helix-helix protein CopG domain-containing protein</fullName>
    </recommendedName>
</protein>
<reference evidence="2" key="1">
    <citation type="journal article" date="2020" name="MBio">
        <title>Horizontal gene transfer to a defensive symbiont with a reduced genome amongst a multipartite beetle microbiome.</title>
        <authorList>
            <person name="Waterworth S.C."/>
            <person name="Florez L.V."/>
            <person name="Rees E.R."/>
            <person name="Hertweck C."/>
            <person name="Kaltenpoth M."/>
            <person name="Kwan J.C."/>
        </authorList>
    </citation>
    <scope>NUCLEOTIDE SEQUENCE [LARGE SCALE GENOMIC DNA]</scope>
</reference>
<proteinExistence type="predicted"/>
<comment type="caution">
    <text evidence="1">The sequence shown here is derived from an EMBL/GenBank/DDBJ whole genome shotgun (WGS) entry which is preliminary data.</text>
</comment>
<organism evidence="1 2">
    <name type="scientific">Acinetobacter bereziniae</name>
    <name type="common">Acinetobacter genomosp. 10</name>
    <dbReference type="NCBI Taxonomy" id="106648"/>
    <lineage>
        <taxon>Bacteria</taxon>
        <taxon>Pseudomonadati</taxon>
        <taxon>Pseudomonadota</taxon>
        <taxon>Gammaproteobacteria</taxon>
        <taxon>Moraxellales</taxon>
        <taxon>Moraxellaceae</taxon>
        <taxon>Acinetobacter</taxon>
    </lineage>
</organism>
<name>A0A833UNA4_ACIBZ</name>
<dbReference type="Proteomes" id="UP000490535">
    <property type="component" value="Unassembled WGS sequence"/>
</dbReference>
<accession>A0A833UNA4</accession>
<evidence type="ECO:0000313" key="2">
    <source>
        <dbReference type="Proteomes" id="UP000490535"/>
    </source>
</evidence>